<evidence type="ECO:0000259" key="8">
    <source>
        <dbReference type="Pfam" id="PF16531"/>
    </source>
</evidence>
<protein>
    <recommendedName>
        <fullName evidence="8">Spindle assembly abnormal protein 6 N-terminal domain-containing protein</fullName>
    </recommendedName>
</protein>
<name>A0A6G0TLS5_APHGL</name>
<evidence type="ECO:0000313" key="9">
    <source>
        <dbReference type="EMBL" id="KAE9534927.1"/>
    </source>
</evidence>
<dbReference type="EMBL" id="VYZN01000027">
    <property type="protein sequence ID" value="KAE9534927.1"/>
    <property type="molecule type" value="Genomic_DNA"/>
</dbReference>
<dbReference type="AlphaFoldDB" id="A0A6G0TLS5"/>
<keyword evidence="3 6" id="KW-0175">Coiled coil</keyword>
<comment type="subcellular location">
    <subcellularLocation>
        <location evidence="1">Cytoplasm</location>
        <location evidence="1">Cytoskeleton</location>
        <location evidence="1">Microtubule organizing center</location>
        <location evidence="1">Centrosome</location>
    </subcellularLocation>
</comment>
<evidence type="ECO:0000313" key="10">
    <source>
        <dbReference type="Proteomes" id="UP000475862"/>
    </source>
</evidence>
<keyword evidence="4" id="KW-0206">Cytoskeleton</keyword>
<dbReference type="InterPro" id="IPR032396">
    <property type="entry name" value="SAS-6_N"/>
</dbReference>
<feature type="region of interest" description="Disordered" evidence="7">
    <location>
        <begin position="585"/>
        <end position="626"/>
    </location>
</feature>
<reference evidence="9 10" key="1">
    <citation type="submission" date="2019-08" db="EMBL/GenBank/DDBJ databases">
        <title>The genome of the soybean aphid Biotype 1, its phylome, world population structure and adaptation to the North American continent.</title>
        <authorList>
            <person name="Giordano R."/>
            <person name="Donthu R.K."/>
            <person name="Hernandez A.G."/>
            <person name="Wright C.L."/>
            <person name="Zimin A.V."/>
        </authorList>
    </citation>
    <scope>NUCLEOTIDE SEQUENCE [LARGE SCALE GENOMIC DNA]</scope>
    <source>
        <tissue evidence="9">Whole aphids</tissue>
    </source>
</reference>
<sequence>MKVQMYSKLKNVYVKDTWHNEKVPLDIVITVEQTFRDNEKTIFISASDENDPLFYITSNVTEESFRTIKESQDLVVSFDSFPNQIIQLLNNSDTTGDDGPKFKLLIQDEYMGNKMYKGPKYVLKIIELNEFKNLCHLAIEMSKASDTDVAKHICKKMTSIKNVIELKDKETDNLKRELLKLHNELANKNNELEKFQSSMNHEKINLTAKQEQVIDQWKEKYEKLDAERMKQLREMHEEMIAQQERLSSSLQTTIKSQNKEIQSLLTQSEKKSEQIRGPQGEHFSPLLFLLFIYDIIFHPIASSYFTDDLNIFYKNTSISGSKLLQGGLFLHMWLNFIGLELNIAKCQSIEMSIRMKTLESKNKTLIEETTSLINTNENLISDRDIKKKIIERMQNHILSLENEIKQNTKLLQKQNNYYEISNKLQEQLSTVLKENEELKKHNEDNLKSMCDELKQANKIIKKLHDSNQEQSQKLILSKDIALKQKEDILRYQSENTKLSKSLEEKSSSIENLNIQLLETKNKLTIVEQSLKEKEERLASNDKVIHWLNSKLNNCEIVAKSSSNCGILSETTNVTKNANVKSVEKFSTSTPATTETDNINPKSSSNGRKLNSKTLSSNISETLTSNTKRSAPIRRVMYGPLSSAPYFAA</sequence>
<dbReference type="Proteomes" id="UP000475862">
    <property type="component" value="Unassembled WGS sequence"/>
</dbReference>
<feature type="domain" description="Spindle assembly abnormal protein 6 N-terminal" evidence="8">
    <location>
        <begin position="5"/>
        <end position="141"/>
    </location>
</feature>
<evidence type="ECO:0000256" key="1">
    <source>
        <dbReference type="ARBA" id="ARBA00004300"/>
    </source>
</evidence>
<dbReference type="PANTHER" id="PTHR44281">
    <property type="entry name" value="SPINDLE ASSEMBLY ABNORMAL PROTEIN 6 HOMOLOG"/>
    <property type="match status" value="1"/>
</dbReference>
<organism evidence="9 10">
    <name type="scientific">Aphis glycines</name>
    <name type="common">Soybean aphid</name>
    <dbReference type="NCBI Taxonomy" id="307491"/>
    <lineage>
        <taxon>Eukaryota</taxon>
        <taxon>Metazoa</taxon>
        <taxon>Ecdysozoa</taxon>
        <taxon>Arthropoda</taxon>
        <taxon>Hexapoda</taxon>
        <taxon>Insecta</taxon>
        <taxon>Pterygota</taxon>
        <taxon>Neoptera</taxon>
        <taxon>Paraneoptera</taxon>
        <taxon>Hemiptera</taxon>
        <taxon>Sternorrhyncha</taxon>
        <taxon>Aphidomorpha</taxon>
        <taxon>Aphidoidea</taxon>
        <taxon>Aphididae</taxon>
        <taxon>Aphidini</taxon>
        <taxon>Aphis</taxon>
        <taxon>Aphis</taxon>
    </lineage>
</organism>
<dbReference type="OrthoDB" id="49058at2759"/>
<keyword evidence="5" id="KW-0131">Cell cycle</keyword>
<dbReference type="InterPro" id="IPR038558">
    <property type="entry name" value="SAS-6_N_sf"/>
</dbReference>
<dbReference type="Pfam" id="PF16531">
    <property type="entry name" value="SAS-6_N"/>
    <property type="match status" value="1"/>
</dbReference>
<evidence type="ECO:0000256" key="7">
    <source>
        <dbReference type="SAM" id="MobiDB-lite"/>
    </source>
</evidence>
<feature type="coiled-coil region" evidence="6">
    <location>
        <begin position="390"/>
        <end position="473"/>
    </location>
</feature>
<keyword evidence="10" id="KW-1185">Reference proteome</keyword>
<accession>A0A6G0TLS5</accession>
<feature type="coiled-coil region" evidence="6">
    <location>
        <begin position="164"/>
        <end position="274"/>
    </location>
</feature>
<evidence type="ECO:0000256" key="3">
    <source>
        <dbReference type="ARBA" id="ARBA00023054"/>
    </source>
</evidence>
<evidence type="ECO:0000256" key="5">
    <source>
        <dbReference type="ARBA" id="ARBA00023306"/>
    </source>
</evidence>
<evidence type="ECO:0000256" key="6">
    <source>
        <dbReference type="SAM" id="Coils"/>
    </source>
</evidence>
<feature type="coiled-coil region" evidence="6">
    <location>
        <begin position="502"/>
        <end position="536"/>
    </location>
</feature>
<dbReference type="PANTHER" id="PTHR44281:SF2">
    <property type="entry name" value="SPINDLE ASSEMBLY ABNORMAL PROTEIN 6 HOMOLOG"/>
    <property type="match status" value="1"/>
</dbReference>
<evidence type="ECO:0000256" key="4">
    <source>
        <dbReference type="ARBA" id="ARBA00023212"/>
    </source>
</evidence>
<dbReference type="GO" id="GO:0005813">
    <property type="term" value="C:centrosome"/>
    <property type="evidence" value="ECO:0007669"/>
    <property type="project" value="UniProtKB-SubCell"/>
</dbReference>
<gene>
    <name evidence="9" type="ORF">AGLY_008219</name>
</gene>
<proteinExistence type="predicted"/>
<keyword evidence="2" id="KW-0963">Cytoplasm</keyword>
<comment type="caution">
    <text evidence="9">The sequence shown here is derived from an EMBL/GenBank/DDBJ whole genome shotgun (WGS) entry which is preliminary data.</text>
</comment>
<dbReference type="Gene3D" id="2.170.210.20">
    <property type="entry name" value="Spindle assembly abnormal protein 6, N-terminal domain"/>
    <property type="match status" value="1"/>
</dbReference>
<evidence type="ECO:0000256" key="2">
    <source>
        <dbReference type="ARBA" id="ARBA00022490"/>
    </source>
</evidence>